<keyword evidence="6" id="KW-1185">Reference proteome</keyword>
<dbReference type="GO" id="GO:0030436">
    <property type="term" value="P:asexual sporulation"/>
    <property type="evidence" value="ECO:0007669"/>
    <property type="project" value="InterPro"/>
</dbReference>
<dbReference type="KEGG" id="pbj:VN24_04065"/>
<dbReference type="AlphaFoldDB" id="A0A0D5NFA7"/>
<feature type="compositionally biased region" description="Polar residues" evidence="4">
    <location>
        <begin position="41"/>
        <end position="51"/>
    </location>
</feature>
<sequence length="67" mass="7470">MNMERAKQIYESPDTFAVHLEGQSVWIENIDEPNGMATVQVGGTPQNTKTVSVERLHEGKADSRQVN</sequence>
<evidence type="ECO:0000256" key="3">
    <source>
        <dbReference type="ARBA" id="ARBA00022969"/>
    </source>
</evidence>
<evidence type="ECO:0000256" key="2">
    <source>
        <dbReference type="ARBA" id="ARBA00006573"/>
    </source>
</evidence>
<dbReference type="GO" id="GO:0042601">
    <property type="term" value="C:endospore-forming forespore"/>
    <property type="evidence" value="ECO:0007669"/>
    <property type="project" value="InterPro"/>
</dbReference>
<name>A0A0D5NFA7_9BACL</name>
<accession>A0A0D5NFA7</accession>
<dbReference type="HAMAP" id="MF_00667">
    <property type="entry name" value="SspH"/>
    <property type="match status" value="1"/>
</dbReference>
<comment type="similarity">
    <text evidence="2">Belongs to the SspH family.</text>
</comment>
<organism evidence="5 6">
    <name type="scientific">Paenibacillus beijingensis</name>
    <dbReference type="NCBI Taxonomy" id="1126833"/>
    <lineage>
        <taxon>Bacteria</taxon>
        <taxon>Bacillati</taxon>
        <taxon>Bacillota</taxon>
        <taxon>Bacilli</taxon>
        <taxon>Bacillales</taxon>
        <taxon>Paenibacillaceae</taxon>
        <taxon>Paenibacillus</taxon>
    </lineage>
</organism>
<dbReference type="GO" id="GO:0030435">
    <property type="term" value="P:sporulation resulting in formation of a cellular spore"/>
    <property type="evidence" value="ECO:0007669"/>
    <property type="project" value="UniProtKB-KW"/>
</dbReference>
<protein>
    <submittedName>
        <fullName evidence="5">Spore protein</fullName>
    </submittedName>
</protein>
<evidence type="ECO:0000313" key="5">
    <source>
        <dbReference type="EMBL" id="AJY73936.1"/>
    </source>
</evidence>
<feature type="compositionally biased region" description="Basic and acidic residues" evidence="4">
    <location>
        <begin position="52"/>
        <end position="67"/>
    </location>
</feature>
<reference evidence="5 6" key="1">
    <citation type="journal article" date="2015" name="J. Biotechnol.">
        <title>Complete genome sequence of Paenibacillus beijingensis 7188(T) (=DSM 24997(T)), a novel rhizobacterium from jujube garden soil.</title>
        <authorList>
            <person name="Kwak Y."/>
            <person name="Shin J.H."/>
        </authorList>
    </citation>
    <scope>NUCLEOTIDE SEQUENCE [LARGE SCALE GENOMIC DNA]</scope>
    <source>
        <strain evidence="5 6">DSM 24997</strain>
    </source>
</reference>
<dbReference type="InterPro" id="IPR012610">
    <property type="entry name" value="SASP_SspH"/>
</dbReference>
<evidence type="ECO:0000256" key="1">
    <source>
        <dbReference type="ARBA" id="ARBA00004288"/>
    </source>
</evidence>
<dbReference type="Proteomes" id="UP000032633">
    <property type="component" value="Chromosome"/>
</dbReference>
<dbReference type="EMBL" id="CP011058">
    <property type="protein sequence ID" value="AJY73936.1"/>
    <property type="molecule type" value="Genomic_DNA"/>
</dbReference>
<gene>
    <name evidence="5" type="ORF">VN24_04065</name>
</gene>
<keyword evidence="3" id="KW-0749">Sporulation</keyword>
<reference evidence="6" key="2">
    <citation type="submission" date="2015-03" db="EMBL/GenBank/DDBJ databases">
        <title>Genome sequence of Paenibacillus beijingensis strain DSM 24997T.</title>
        <authorList>
            <person name="Kwak Y."/>
            <person name="Shin J.-H."/>
        </authorList>
    </citation>
    <scope>NUCLEOTIDE SEQUENCE [LARGE SCALE GENOMIC DNA]</scope>
    <source>
        <strain evidence="6">DSM 24997</strain>
    </source>
</reference>
<feature type="region of interest" description="Disordered" evidence="4">
    <location>
        <begin position="38"/>
        <end position="67"/>
    </location>
</feature>
<dbReference type="PATRIC" id="fig|1126833.4.peg.888"/>
<dbReference type="Pfam" id="PF08141">
    <property type="entry name" value="SspH"/>
    <property type="match status" value="1"/>
</dbReference>
<proteinExistence type="inferred from homology"/>
<comment type="subcellular location">
    <subcellularLocation>
        <location evidence="1">Spore core</location>
    </subcellularLocation>
</comment>
<dbReference type="HOGENOM" id="CLU_191960_0_0_9"/>
<dbReference type="STRING" id="1126833.VN24_04065"/>
<dbReference type="OrthoDB" id="1683648at2"/>
<dbReference type="NCBIfam" id="TIGR02861">
    <property type="entry name" value="SASP_H"/>
    <property type="match status" value="1"/>
</dbReference>
<evidence type="ECO:0000313" key="6">
    <source>
        <dbReference type="Proteomes" id="UP000032633"/>
    </source>
</evidence>
<dbReference type="RefSeq" id="WP_045669372.1">
    <property type="nucleotide sequence ID" value="NZ_CP011058.1"/>
</dbReference>
<evidence type="ECO:0000256" key="4">
    <source>
        <dbReference type="SAM" id="MobiDB-lite"/>
    </source>
</evidence>